<dbReference type="Proteomes" id="UP000652761">
    <property type="component" value="Unassembled WGS sequence"/>
</dbReference>
<accession>A0A843UK94</accession>
<reference evidence="1" key="1">
    <citation type="submission" date="2017-07" db="EMBL/GenBank/DDBJ databases">
        <title>Taro Niue Genome Assembly and Annotation.</title>
        <authorList>
            <person name="Atibalentja N."/>
            <person name="Keating K."/>
            <person name="Fields C.J."/>
        </authorList>
    </citation>
    <scope>NUCLEOTIDE SEQUENCE</scope>
    <source>
        <strain evidence="1">Niue_2</strain>
        <tissue evidence="1">Leaf</tissue>
    </source>
</reference>
<evidence type="ECO:0000313" key="2">
    <source>
        <dbReference type="Proteomes" id="UP000652761"/>
    </source>
</evidence>
<proteinExistence type="predicted"/>
<gene>
    <name evidence="1" type="ORF">Taro_016423</name>
</gene>
<organism evidence="1 2">
    <name type="scientific">Colocasia esculenta</name>
    <name type="common">Wild taro</name>
    <name type="synonym">Arum esculentum</name>
    <dbReference type="NCBI Taxonomy" id="4460"/>
    <lineage>
        <taxon>Eukaryota</taxon>
        <taxon>Viridiplantae</taxon>
        <taxon>Streptophyta</taxon>
        <taxon>Embryophyta</taxon>
        <taxon>Tracheophyta</taxon>
        <taxon>Spermatophyta</taxon>
        <taxon>Magnoliopsida</taxon>
        <taxon>Liliopsida</taxon>
        <taxon>Araceae</taxon>
        <taxon>Aroideae</taxon>
        <taxon>Colocasieae</taxon>
        <taxon>Colocasia</taxon>
    </lineage>
</organism>
<keyword evidence="2" id="KW-1185">Reference proteome</keyword>
<name>A0A843UK94_COLES</name>
<sequence length="339" mass="35843">MPRTQVSVGPKTSLISKLRSLAAIHCKWIQDIGCARQEMIGEHSVDTVPGSVDTRSESLKQFHEDRVHCVDIVPGSVDTSRSLQKTQLPDWDSFLLLWLVWDCVGRVANAAVAPCVVSSSESECCELLYLSELRVVLSKFSGSVGGDMNFGVPGGGLGGRVITVGVWLPCKVRVCAAGGFQLLLCRVHGECGCSVCSCRGGVVGGGLTGSGLPSVEDNCRQVQARCSWSSSAHLGSASLLELSRCSVCRVASLVEGYDTCLWLLSALCWLVVSSDEVLPESFSVGSGGSFPELFVVVLVFPELCLGGYGGGSPKTGLSLTLSLCLRSGFVVNQVYGHFA</sequence>
<evidence type="ECO:0000313" key="1">
    <source>
        <dbReference type="EMBL" id="MQL83928.1"/>
    </source>
</evidence>
<comment type="caution">
    <text evidence="1">The sequence shown here is derived from an EMBL/GenBank/DDBJ whole genome shotgun (WGS) entry which is preliminary data.</text>
</comment>
<protein>
    <submittedName>
        <fullName evidence="1">Uncharacterized protein</fullName>
    </submittedName>
</protein>
<dbReference type="AlphaFoldDB" id="A0A843UK94"/>
<dbReference type="EMBL" id="NMUH01000727">
    <property type="protein sequence ID" value="MQL83928.1"/>
    <property type="molecule type" value="Genomic_DNA"/>
</dbReference>